<dbReference type="AlphaFoldDB" id="A0A291N7L1"/>
<sequence length="117" mass="12879">MASVPDGKGGFIHQLVAAPATPIAAKGRKKRHVPDPIKANPDAAAQQLRQFIERIESIDSEIIGMQEDRRDVFLEAKATGFDPKGMKAIITLRKMDPTSRTENEAIFETYKSALGME</sequence>
<gene>
    <name evidence="2" type="ORF">A6768_16545</name>
</gene>
<evidence type="ECO:0000313" key="2">
    <source>
        <dbReference type="EMBL" id="ATI83363.1"/>
    </source>
</evidence>
<name>A0A291N7L1_SPHYA</name>
<dbReference type="Pfam" id="PF10073">
    <property type="entry name" value="GapR_DNA-bd"/>
    <property type="match status" value="1"/>
</dbReference>
<proteinExistence type="predicted"/>
<dbReference type="EMBL" id="CP023741">
    <property type="protein sequence ID" value="ATI83363.1"/>
    <property type="molecule type" value="Genomic_DNA"/>
</dbReference>
<evidence type="ECO:0000313" key="3">
    <source>
        <dbReference type="Proteomes" id="UP000219422"/>
    </source>
</evidence>
<dbReference type="GO" id="GO:0003677">
    <property type="term" value="F:DNA binding"/>
    <property type="evidence" value="ECO:0007669"/>
    <property type="project" value="InterPro"/>
</dbReference>
<organism evidence="2 3">
    <name type="scientific">Sphingobium yanoikuyae</name>
    <name type="common">Sphingomonas yanoikuyae</name>
    <dbReference type="NCBI Taxonomy" id="13690"/>
    <lineage>
        <taxon>Bacteria</taxon>
        <taxon>Pseudomonadati</taxon>
        <taxon>Pseudomonadota</taxon>
        <taxon>Alphaproteobacteria</taxon>
        <taxon>Sphingomonadales</taxon>
        <taxon>Sphingomonadaceae</taxon>
        <taxon>Sphingobium</taxon>
    </lineage>
</organism>
<evidence type="ECO:0000259" key="1">
    <source>
        <dbReference type="Pfam" id="PF10073"/>
    </source>
</evidence>
<dbReference type="InterPro" id="IPR046367">
    <property type="entry name" value="GapR-like_DNA-bd"/>
</dbReference>
<protein>
    <recommendedName>
        <fullName evidence="1">GapR-like DNA-binding domain-containing protein</fullName>
    </recommendedName>
</protein>
<reference evidence="2 3" key="1">
    <citation type="submission" date="2017-10" db="EMBL/GenBank/DDBJ databases">
        <title>Sphingobium yanoikuyae S72.</title>
        <authorList>
            <person name="Sanchez E."/>
            <person name="Bustos P."/>
            <person name="Mendoza P."/>
            <person name="Guo X."/>
            <person name="Mendoza A."/>
        </authorList>
    </citation>
    <scope>NUCLEOTIDE SEQUENCE [LARGE SCALE GENOMIC DNA]</scope>
    <source>
        <strain evidence="2 3">S72</strain>
    </source>
</reference>
<accession>A0A291N7L1</accession>
<dbReference type="KEGG" id="sya:A6768_16545"/>
<feature type="domain" description="GapR-like DNA-binding" evidence="1">
    <location>
        <begin position="44"/>
        <end position="115"/>
    </location>
</feature>
<dbReference type="Proteomes" id="UP000219422">
    <property type="component" value="Chromosome"/>
</dbReference>